<feature type="compositionally biased region" description="Polar residues" evidence="1">
    <location>
        <begin position="198"/>
        <end position="211"/>
    </location>
</feature>
<feature type="compositionally biased region" description="Basic and acidic residues" evidence="1">
    <location>
        <begin position="235"/>
        <end position="256"/>
    </location>
</feature>
<evidence type="ECO:0000313" key="3">
    <source>
        <dbReference type="Proteomes" id="UP000198287"/>
    </source>
</evidence>
<feature type="compositionally biased region" description="Pro residues" evidence="1">
    <location>
        <begin position="495"/>
        <end position="504"/>
    </location>
</feature>
<feature type="region of interest" description="Disordered" evidence="1">
    <location>
        <begin position="890"/>
        <end position="917"/>
    </location>
</feature>
<feature type="compositionally biased region" description="Acidic residues" evidence="1">
    <location>
        <begin position="321"/>
        <end position="335"/>
    </location>
</feature>
<protein>
    <submittedName>
        <fullName evidence="2">Uncharacterized protein</fullName>
    </submittedName>
</protein>
<feature type="region of interest" description="Disordered" evidence="1">
    <location>
        <begin position="112"/>
        <end position="656"/>
    </location>
</feature>
<gene>
    <name evidence="2" type="ORF">Fcan01_08696</name>
</gene>
<feature type="compositionally biased region" description="Basic and acidic residues" evidence="1">
    <location>
        <begin position="560"/>
        <end position="584"/>
    </location>
</feature>
<evidence type="ECO:0000256" key="1">
    <source>
        <dbReference type="SAM" id="MobiDB-lite"/>
    </source>
</evidence>
<keyword evidence="3" id="KW-1185">Reference proteome</keyword>
<feature type="compositionally biased region" description="Basic and acidic residues" evidence="1">
    <location>
        <begin position="167"/>
        <end position="191"/>
    </location>
</feature>
<dbReference type="EMBL" id="LNIX01000004">
    <property type="protein sequence ID" value="OXA56199.1"/>
    <property type="molecule type" value="Genomic_DNA"/>
</dbReference>
<name>A0A226EFL6_FOLCA</name>
<sequence>MAHVPLSRLSIQRIHDHWAPWLIEKGVIDAPSPMQESSNDQVGRMENLEVEAVPTVIPLPPPHEHIEAVPRLTENLGVAAVPTVISLPPSHETMRLENLEVEKDQLNWNFTPVRRCRTKKPSPIRSSVSTRAMASRRNKSTTGTAGKNPPASASSTTAVRNNGNRGRSREKMKHTEPKKKPDASVDKDRSRSPHRKTSSSPVKPVNPQSGSPAVPKSIPGKNWVKPGLDLNSIVDEPRHRRTTDHGNKSTTAEKPKRVPVSPTGAVVLRANGNRSRSRDKKKTEEKKEANRRSWSPRREITNPLARRAGLIIAKSPSPPESSDDEDPLSEDEQDVDFTPGRRNLIRTSSPAPSSVSTRSMISRRNSSTSEETTEKNRPVSPTGSVYGLENRGRSRDKMDNHERKRKANGEVDNGWSRSRSPHREYDSNPVTPPARKAKVGLTVAPEPQSEQASNDEPNGMLEVEAVETVAVQSLHELNNEEPKLVKNSEVEPAPTAGPLPPPAPQESNNAKENVVVEEERPDLDFTPARTLAKKSRPTRSSVSMSTRAMSPRNKSTTGSAEKHKLVRGLDEKKKASTKVHEARSPHRKTNLSPVKPLNGLRGSPRSAVASPGQKWNSDLDLDAIVPGKRHRGTPFYGSPNSRSASKNAPKASVQSRNKDVGIVKKNMVTKAARREVTDKNVGGQKVNNAVNMGAGNVIEAIKPPKADSMTEAVKAQKAVSIPGMGDGQGGEIRVGSDRKKAKIAVNMGGDVIEAVKAQKAESIRGMGNEQGDGIRVGSDRKKAKDVVKIAAGNMTEAVKAATKATKPRSTHGMGDEQGGEIRLDNDLMHRRIPWGGGDIQMRVASACGSRQVKVVGRGLSTDRGILPTSPMVAVAGADDTPTCPFPHHNTIRSWDPRRPDHAAPRHARPPPPLFKQPLPTLVVAGTGVAGGVTRHAGGGVSGRGSRGVKAFGHTSLALAHPRPRWKRIQPDAERERDTCQKAKDIVSKASDVVKNGKVPNAVSALGLGDEQGGQISVDDAVRAPIIDTAANEEAMEAKMNDLLTEHINSLGENEIKAFCRRHAVRVLRSSNMCRDEDLTQLFNPVAMLIEKFNAEAQRPN</sequence>
<comment type="caution">
    <text evidence="2">The sequence shown here is derived from an EMBL/GenBank/DDBJ whole genome shotgun (WGS) entry which is preliminary data.</text>
</comment>
<dbReference type="Proteomes" id="UP000198287">
    <property type="component" value="Unassembled WGS sequence"/>
</dbReference>
<feature type="compositionally biased region" description="Polar residues" evidence="1">
    <location>
        <begin position="140"/>
        <end position="165"/>
    </location>
</feature>
<evidence type="ECO:0000313" key="2">
    <source>
        <dbReference type="EMBL" id="OXA56199.1"/>
    </source>
</evidence>
<feature type="compositionally biased region" description="Basic and acidic residues" evidence="1">
    <location>
        <begin position="390"/>
        <end position="402"/>
    </location>
</feature>
<feature type="region of interest" description="Disordered" evidence="1">
    <location>
        <begin position="799"/>
        <end position="820"/>
    </location>
</feature>
<feature type="compositionally biased region" description="Basic and acidic residues" evidence="1">
    <location>
        <begin position="281"/>
        <end position="300"/>
    </location>
</feature>
<dbReference type="AlphaFoldDB" id="A0A226EFL6"/>
<proteinExistence type="predicted"/>
<feature type="compositionally biased region" description="Basic and acidic residues" evidence="1">
    <location>
        <begin position="477"/>
        <end position="489"/>
    </location>
</feature>
<feature type="compositionally biased region" description="Low complexity" evidence="1">
    <location>
        <begin position="346"/>
        <end position="359"/>
    </location>
</feature>
<feature type="compositionally biased region" description="Basic and acidic residues" evidence="1">
    <location>
        <begin position="894"/>
        <end position="903"/>
    </location>
</feature>
<organism evidence="2 3">
    <name type="scientific">Folsomia candida</name>
    <name type="common">Springtail</name>
    <dbReference type="NCBI Taxonomy" id="158441"/>
    <lineage>
        <taxon>Eukaryota</taxon>
        <taxon>Metazoa</taxon>
        <taxon>Ecdysozoa</taxon>
        <taxon>Arthropoda</taxon>
        <taxon>Hexapoda</taxon>
        <taxon>Collembola</taxon>
        <taxon>Entomobryomorpha</taxon>
        <taxon>Isotomoidea</taxon>
        <taxon>Isotomidae</taxon>
        <taxon>Proisotominae</taxon>
        <taxon>Folsomia</taxon>
    </lineage>
</organism>
<accession>A0A226EFL6</accession>
<feature type="compositionally biased region" description="Polar residues" evidence="1">
    <location>
        <begin position="538"/>
        <end position="559"/>
    </location>
</feature>
<reference evidence="2 3" key="1">
    <citation type="submission" date="2015-12" db="EMBL/GenBank/DDBJ databases">
        <title>The genome of Folsomia candida.</title>
        <authorList>
            <person name="Faddeeva A."/>
            <person name="Derks M.F."/>
            <person name="Anvar Y."/>
            <person name="Smit S."/>
            <person name="Van Straalen N."/>
            <person name="Roelofs D."/>
        </authorList>
    </citation>
    <scope>NUCLEOTIDE SEQUENCE [LARGE SCALE GENOMIC DNA]</scope>
    <source>
        <strain evidence="2 3">VU population</strain>
        <tissue evidence="2">Whole body</tissue>
    </source>
</reference>